<comment type="catalytic activity">
    <reaction evidence="1">
        <text>3'-dephospho-CoA + ATP = 2'-(5''-triphospho-alpha-D-ribosyl)-3'-dephospho-CoA + adenine</text>
        <dbReference type="Rhea" id="RHEA:15117"/>
        <dbReference type="ChEBI" id="CHEBI:16708"/>
        <dbReference type="ChEBI" id="CHEBI:30616"/>
        <dbReference type="ChEBI" id="CHEBI:57328"/>
        <dbReference type="ChEBI" id="CHEBI:61378"/>
        <dbReference type="EC" id="2.4.2.52"/>
    </reaction>
</comment>
<dbReference type="InterPro" id="IPR002736">
    <property type="entry name" value="CitG"/>
</dbReference>
<sequence length="297" mass="32740">MIENNAQQFSLHLSNLAVKALIEEAELTPKPGLVDKKDSGTHTDMTLDLMIKSAYGLSSTFRSIAEASYKEKPSLSLREKIAAIGRSGEATMFKTTGGINTHKGAIWALGLLVSSAAMHRNDTMETIVHSAGRLARFHDRHQPKIQTNGLRVNEKYGVLGAKGEALLGFPHIREFSFPILHDSRTKGISEDLSRLNALLSLMANIDDTCILHRGGMDALYHTKQQAKEILERGLEWDAGHWVILEKLDHTLHLFNASPGGSADLLAATLFLDYLYQEKTIRYEKKSIGGNPIGSLNL</sequence>
<dbReference type="Proteomes" id="UP001646157">
    <property type="component" value="Unassembled WGS sequence"/>
</dbReference>
<evidence type="ECO:0000313" key="7">
    <source>
        <dbReference type="Proteomes" id="UP001646157"/>
    </source>
</evidence>
<keyword evidence="5" id="KW-0067">ATP-binding</keyword>
<accession>A0ABS2NC45</accession>
<keyword evidence="3 6" id="KW-0808">Transferase</keyword>
<name>A0ABS2NC45_9BACI</name>
<evidence type="ECO:0000256" key="2">
    <source>
        <dbReference type="ARBA" id="ARBA00012074"/>
    </source>
</evidence>
<reference evidence="6 7" key="1">
    <citation type="submission" date="2021-01" db="EMBL/GenBank/DDBJ databases">
        <title>Genomic Encyclopedia of Type Strains, Phase IV (KMG-IV): sequencing the most valuable type-strain genomes for metagenomic binning, comparative biology and taxonomic classification.</title>
        <authorList>
            <person name="Goeker M."/>
        </authorList>
    </citation>
    <scope>NUCLEOTIDE SEQUENCE [LARGE SCALE GENOMIC DNA]</scope>
    <source>
        <strain evidence="6 7">DSM 24834</strain>
    </source>
</reference>
<protein>
    <recommendedName>
        <fullName evidence="2">triphosphoribosyl-dephospho-CoA synthase</fullName>
        <ecNumber evidence="2">2.4.2.52</ecNumber>
    </recommendedName>
</protein>
<evidence type="ECO:0000256" key="3">
    <source>
        <dbReference type="ARBA" id="ARBA00022679"/>
    </source>
</evidence>
<proteinExistence type="predicted"/>
<evidence type="ECO:0000256" key="1">
    <source>
        <dbReference type="ARBA" id="ARBA00001210"/>
    </source>
</evidence>
<evidence type="ECO:0000256" key="5">
    <source>
        <dbReference type="ARBA" id="ARBA00022840"/>
    </source>
</evidence>
<keyword evidence="7" id="KW-1185">Reference proteome</keyword>
<keyword evidence="6" id="KW-0328">Glycosyltransferase</keyword>
<gene>
    <name evidence="6" type="ORF">JOC86_001927</name>
</gene>
<dbReference type="Gene3D" id="1.10.4200.10">
    <property type="entry name" value="Triphosphoribosyl-dephospho-CoA protein"/>
    <property type="match status" value="1"/>
</dbReference>
<dbReference type="PANTHER" id="PTHR30201:SF2">
    <property type="entry name" value="2-(5''-TRIPHOSPHORIBOSYL)-3'-DEPHOSPHOCOENZYME-A SYNTHASE"/>
    <property type="match status" value="1"/>
</dbReference>
<evidence type="ECO:0000256" key="4">
    <source>
        <dbReference type="ARBA" id="ARBA00022741"/>
    </source>
</evidence>
<dbReference type="Pfam" id="PF01874">
    <property type="entry name" value="CitG"/>
    <property type="match status" value="1"/>
</dbReference>
<dbReference type="NCBIfam" id="NF002315">
    <property type="entry name" value="PRK01237.1"/>
    <property type="match status" value="1"/>
</dbReference>
<evidence type="ECO:0000313" key="6">
    <source>
        <dbReference type="EMBL" id="MBM7585385.1"/>
    </source>
</evidence>
<dbReference type="GO" id="GO:0016757">
    <property type="term" value="F:glycosyltransferase activity"/>
    <property type="evidence" value="ECO:0007669"/>
    <property type="project" value="UniProtKB-KW"/>
</dbReference>
<dbReference type="GO" id="GO:0046917">
    <property type="term" value="F:triphosphoribosyl-dephospho-CoA synthase activity"/>
    <property type="evidence" value="ECO:0007669"/>
    <property type="project" value="UniProtKB-EC"/>
</dbReference>
<dbReference type="InterPro" id="IPR017555">
    <property type="entry name" value="TriPribosyl-deP-CoA_syn"/>
</dbReference>
<dbReference type="RefSeq" id="WP_205171197.1">
    <property type="nucleotide sequence ID" value="NZ_JAFBDZ010000002.1"/>
</dbReference>
<dbReference type="PANTHER" id="PTHR30201">
    <property type="entry name" value="TRIPHOSPHORIBOSYL-DEPHOSPHO-COA SYNTHASE"/>
    <property type="match status" value="1"/>
</dbReference>
<comment type="caution">
    <text evidence="6">The sequence shown here is derived from an EMBL/GenBank/DDBJ whole genome shotgun (WGS) entry which is preliminary data.</text>
</comment>
<dbReference type="EMBL" id="JAFBDZ010000002">
    <property type="protein sequence ID" value="MBM7585385.1"/>
    <property type="molecule type" value="Genomic_DNA"/>
</dbReference>
<keyword evidence="4" id="KW-0547">Nucleotide-binding</keyword>
<dbReference type="EC" id="2.4.2.52" evidence="2"/>
<organism evidence="6 7">
    <name type="scientific">Rossellomorea pakistanensis</name>
    <dbReference type="NCBI Taxonomy" id="992288"/>
    <lineage>
        <taxon>Bacteria</taxon>
        <taxon>Bacillati</taxon>
        <taxon>Bacillota</taxon>
        <taxon>Bacilli</taxon>
        <taxon>Bacillales</taxon>
        <taxon>Bacillaceae</taxon>
        <taxon>Rossellomorea</taxon>
    </lineage>
</organism>
<dbReference type="NCBIfam" id="TIGR03132">
    <property type="entry name" value="malonate_mdcB"/>
    <property type="match status" value="1"/>
</dbReference>